<dbReference type="Pfam" id="PF07690">
    <property type="entry name" value="MFS_1"/>
    <property type="match status" value="1"/>
</dbReference>
<evidence type="ECO:0000256" key="4">
    <source>
        <dbReference type="ARBA" id="ARBA00022692"/>
    </source>
</evidence>
<proteinExistence type="predicted"/>
<dbReference type="CDD" id="cd17324">
    <property type="entry name" value="MFS_NepI_like"/>
    <property type="match status" value="1"/>
</dbReference>
<keyword evidence="4 7" id="KW-0812">Transmembrane</keyword>
<keyword evidence="3" id="KW-1003">Cell membrane</keyword>
<evidence type="ECO:0000256" key="1">
    <source>
        <dbReference type="ARBA" id="ARBA00004651"/>
    </source>
</evidence>
<keyword evidence="2" id="KW-0813">Transport</keyword>
<evidence type="ECO:0000259" key="8">
    <source>
        <dbReference type="PROSITE" id="PS50850"/>
    </source>
</evidence>
<dbReference type="InterPro" id="IPR020846">
    <property type="entry name" value="MFS_dom"/>
</dbReference>
<dbReference type="InterPro" id="IPR036259">
    <property type="entry name" value="MFS_trans_sf"/>
</dbReference>
<evidence type="ECO:0000256" key="3">
    <source>
        <dbReference type="ARBA" id="ARBA00022475"/>
    </source>
</evidence>
<evidence type="ECO:0000256" key="7">
    <source>
        <dbReference type="SAM" id="Phobius"/>
    </source>
</evidence>
<feature type="transmembrane region" description="Helical" evidence="7">
    <location>
        <begin position="134"/>
        <end position="156"/>
    </location>
</feature>
<feature type="transmembrane region" description="Helical" evidence="7">
    <location>
        <begin position="276"/>
        <end position="299"/>
    </location>
</feature>
<dbReference type="SUPFAM" id="SSF103473">
    <property type="entry name" value="MFS general substrate transporter"/>
    <property type="match status" value="1"/>
</dbReference>
<feature type="transmembrane region" description="Helical" evidence="7">
    <location>
        <begin position="305"/>
        <end position="322"/>
    </location>
</feature>
<dbReference type="PANTHER" id="PTHR43124:SF3">
    <property type="entry name" value="CHLORAMPHENICOL EFFLUX PUMP RV0191"/>
    <property type="match status" value="1"/>
</dbReference>
<feature type="domain" description="Major facilitator superfamily (MFS) profile" evidence="8">
    <location>
        <begin position="10"/>
        <end position="387"/>
    </location>
</feature>
<protein>
    <submittedName>
        <fullName evidence="9">Multidrug resistance protein, Arabinose efflux permease</fullName>
    </submittedName>
</protein>
<dbReference type="PROSITE" id="PS50850">
    <property type="entry name" value="MFS"/>
    <property type="match status" value="1"/>
</dbReference>
<name>A0ABN7RNR2_THEXY</name>
<organism evidence="9 10">
    <name type="scientific">Thermobacillus xylanilyticus</name>
    <dbReference type="NCBI Taxonomy" id="76633"/>
    <lineage>
        <taxon>Bacteria</taxon>
        <taxon>Bacillati</taxon>
        <taxon>Bacillota</taxon>
        <taxon>Bacilli</taxon>
        <taxon>Bacillales</taxon>
        <taxon>Paenibacillaceae</taxon>
        <taxon>Thermobacillus</taxon>
    </lineage>
</organism>
<dbReference type="EMBL" id="CAJRAY010000018">
    <property type="protein sequence ID" value="CAG5080196.1"/>
    <property type="molecule type" value="Genomic_DNA"/>
</dbReference>
<feature type="transmembrane region" description="Helical" evidence="7">
    <location>
        <begin position="247"/>
        <end position="264"/>
    </location>
</feature>
<keyword evidence="10" id="KW-1185">Reference proteome</keyword>
<accession>A0ABN7RNR2</accession>
<evidence type="ECO:0000256" key="5">
    <source>
        <dbReference type="ARBA" id="ARBA00022989"/>
    </source>
</evidence>
<feature type="transmembrane region" description="Helical" evidence="7">
    <location>
        <begin position="334"/>
        <end position="355"/>
    </location>
</feature>
<keyword evidence="6 7" id="KW-0472">Membrane</keyword>
<sequence length="391" mass="40272">MLNTPKAGWLLPVLAFCSFLVGFDAIATVPLLPSISASTDMPLASGGLLYAGYAVAYALAAPCMGSLSDRWSRKGILLIGIVLFGASTALVGMGRTFAELMLFRVLTGIGAGMMEPVVYAIAGDAYAYDRRGRAMGIITAALISSSVLGVPLAGAIADFASWSWAFWIIASLAVIALAGAAAVIPNGAPNHGSPEFIAHIRLAFRDPSVFWSLLGSFLYFGALQGMFALTGVFYFTHYGLGSGETGLLLMAAGASSVAGSLLGGKWADRTRKQRVIAIAGVLSGLSVFALSLFIGILWVSVLLHIVWAALYAAGQSAFTALVSELDPRSRGTVLSLNSSAMYIGASALSALALALLGTGAFWPIGLMCGAANVLAAVIAAVAIRERGLAGH</sequence>
<comment type="caution">
    <text evidence="9">The sequence shown here is derived from an EMBL/GenBank/DDBJ whole genome shotgun (WGS) entry which is preliminary data.</text>
</comment>
<keyword evidence="5 7" id="KW-1133">Transmembrane helix</keyword>
<evidence type="ECO:0000256" key="2">
    <source>
        <dbReference type="ARBA" id="ARBA00022448"/>
    </source>
</evidence>
<reference evidence="9 10" key="1">
    <citation type="submission" date="2021-04" db="EMBL/GenBank/DDBJ databases">
        <authorList>
            <person name="Rakotoarivonina H."/>
        </authorList>
    </citation>
    <scope>NUCLEOTIDE SEQUENCE [LARGE SCALE GENOMIC DNA]</scope>
    <source>
        <strain evidence="9 10">XE</strain>
    </source>
</reference>
<dbReference type="InterPro" id="IPR050189">
    <property type="entry name" value="MFS_Efflux_Transporters"/>
</dbReference>
<evidence type="ECO:0000313" key="9">
    <source>
        <dbReference type="EMBL" id="CAG5080196.1"/>
    </source>
</evidence>
<feature type="transmembrane region" description="Helical" evidence="7">
    <location>
        <begin position="7"/>
        <end position="27"/>
    </location>
</feature>
<feature type="transmembrane region" description="Helical" evidence="7">
    <location>
        <begin position="361"/>
        <end position="383"/>
    </location>
</feature>
<gene>
    <name evidence="9" type="primary">txxe 301</name>
    <name evidence="9" type="ORF">TXXE_04000</name>
</gene>
<feature type="transmembrane region" description="Helical" evidence="7">
    <location>
        <begin position="209"/>
        <end position="235"/>
    </location>
</feature>
<feature type="transmembrane region" description="Helical" evidence="7">
    <location>
        <begin position="101"/>
        <end position="122"/>
    </location>
</feature>
<dbReference type="InterPro" id="IPR011701">
    <property type="entry name" value="MFS"/>
</dbReference>
<dbReference type="PANTHER" id="PTHR43124">
    <property type="entry name" value="PURINE EFFLUX PUMP PBUE"/>
    <property type="match status" value="1"/>
</dbReference>
<dbReference type="RefSeq" id="WP_213483565.1">
    <property type="nucleotide sequence ID" value="NZ_CAJRAY010000018.1"/>
</dbReference>
<evidence type="ECO:0000256" key="6">
    <source>
        <dbReference type="ARBA" id="ARBA00023136"/>
    </source>
</evidence>
<evidence type="ECO:0000313" key="10">
    <source>
        <dbReference type="Proteomes" id="UP000681526"/>
    </source>
</evidence>
<feature type="transmembrane region" description="Helical" evidence="7">
    <location>
        <begin position="76"/>
        <end position="95"/>
    </location>
</feature>
<feature type="transmembrane region" description="Helical" evidence="7">
    <location>
        <begin position="47"/>
        <end position="64"/>
    </location>
</feature>
<dbReference type="Proteomes" id="UP000681526">
    <property type="component" value="Unassembled WGS sequence"/>
</dbReference>
<dbReference type="Gene3D" id="1.20.1250.20">
    <property type="entry name" value="MFS general substrate transporter like domains"/>
    <property type="match status" value="1"/>
</dbReference>
<feature type="transmembrane region" description="Helical" evidence="7">
    <location>
        <begin position="162"/>
        <end position="188"/>
    </location>
</feature>
<comment type="subcellular location">
    <subcellularLocation>
        <location evidence="1">Cell membrane</location>
        <topology evidence="1">Multi-pass membrane protein</topology>
    </subcellularLocation>
</comment>